<accession>A0A2I0TKE9</accession>
<proteinExistence type="predicted"/>
<sequence>MWRKLHFENSRSDFKAMGEAGNFQVMMQIIARRSWLSQLVEPCPELWRQHLNLQVPQLILRERVSAEEAAASGPVSMLFALPPAG</sequence>
<keyword evidence="2" id="KW-1185">Reference proteome</keyword>
<protein>
    <submittedName>
        <fullName evidence="1">Uncharacterized protein</fullName>
    </submittedName>
</protein>
<gene>
    <name evidence="1" type="ORF">llap_15467</name>
</gene>
<reference evidence="2" key="2">
    <citation type="submission" date="2017-12" db="EMBL/GenBank/DDBJ databases">
        <title>Genome sequence of the Bar-tailed Godwit (Limosa lapponica baueri).</title>
        <authorList>
            <person name="Lima N.C.B."/>
            <person name="Parody-Merino A.M."/>
            <person name="Battley P.F."/>
            <person name="Fidler A.E."/>
            <person name="Prosdocimi F."/>
        </authorList>
    </citation>
    <scope>NUCLEOTIDE SEQUENCE [LARGE SCALE GENOMIC DNA]</scope>
</reference>
<name>A0A2I0TKE9_LIMLA</name>
<organism evidence="1 2">
    <name type="scientific">Limosa lapponica baueri</name>
    <dbReference type="NCBI Taxonomy" id="1758121"/>
    <lineage>
        <taxon>Eukaryota</taxon>
        <taxon>Metazoa</taxon>
        <taxon>Chordata</taxon>
        <taxon>Craniata</taxon>
        <taxon>Vertebrata</taxon>
        <taxon>Euteleostomi</taxon>
        <taxon>Archelosauria</taxon>
        <taxon>Archosauria</taxon>
        <taxon>Dinosauria</taxon>
        <taxon>Saurischia</taxon>
        <taxon>Theropoda</taxon>
        <taxon>Coelurosauria</taxon>
        <taxon>Aves</taxon>
        <taxon>Neognathae</taxon>
        <taxon>Neoaves</taxon>
        <taxon>Charadriiformes</taxon>
        <taxon>Scolopacidae</taxon>
        <taxon>Limosa</taxon>
    </lineage>
</organism>
<dbReference type="EMBL" id="KZ509301">
    <property type="protein sequence ID" value="PKU34232.1"/>
    <property type="molecule type" value="Genomic_DNA"/>
</dbReference>
<reference evidence="2" key="1">
    <citation type="submission" date="2017-11" db="EMBL/GenBank/DDBJ databases">
        <authorList>
            <person name="Lima N.C."/>
            <person name="Parody-Merino A.M."/>
            <person name="Battley P.F."/>
            <person name="Fidler A.E."/>
            <person name="Prosdocimi F."/>
        </authorList>
    </citation>
    <scope>NUCLEOTIDE SEQUENCE [LARGE SCALE GENOMIC DNA]</scope>
</reference>
<dbReference type="Proteomes" id="UP000233556">
    <property type="component" value="Unassembled WGS sequence"/>
</dbReference>
<evidence type="ECO:0000313" key="1">
    <source>
        <dbReference type="EMBL" id="PKU34232.1"/>
    </source>
</evidence>
<dbReference type="AlphaFoldDB" id="A0A2I0TKE9"/>
<evidence type="ECO:0000313" key="2">
    <source>
        <dbReference type="Proteomes" id="UP000233556"/>
    </source>
</evidence>